<accession>A0ABR7TMS9</accession>
<feature type="domain" description="RNA polymerase sigma-70 region 2" evidence="4">
    <location>
        <begin position="24"/>
        <end position="92"/>
    </location>
</feature>
<evidence type="ECO:0000313" key="5">
    <source>
        <dbReference type="EMBL" id="MBC9931790.1"/>
    </source>
</evidence>
<gene>
    <name evidence="5" type="ORF">ICL07_15500</name>
</gene>
<evidence type="ECO:0000256" key="2">
    <source>
        <dbReference type="ARBA" id="ARBA00023082"/>
    </source>
</evidence>
<keyword evidence="2" id="KW-0731">Sigma factor</keyword>
<dbReference type="InterPro" id="IPR013325">
    <property type="entry name" value="RNA_pol_sigma_r2"/>
</dbReference>
<reference evidence="5 6" key="1">
    <citation type="submission" date="2020-09" db="EMBL/GenBank/DDBJ databases">
        <title>Genome sequences of type strains of Chitinophaga qingshengii and Chitinophaga varians.</title>
        <authorList>
            <person name="Kittiwongwattana C."/>
        </authorList>
    </citation>
    <scope>NUCLEOTIDE SEQUENCE [LARGE SCALE GENOMIC DNA]</scope>
    <source>
        <strain evidence="5 6">JCM 30026</strain>
    </source>
</reference>
<evidence type="ECO:0000259" key="4">
    <source>
        <dbReference type="Pfam" id="PF04542"/>
    </source>
</evidence>
<protein>
    <submittedName>
        <fullName evidence="5">Sigma-70 family RNA polymerase sigma factor</fullName>
    </submittedName>
</protein>
<dbReference type="Gene3D" id="1.10.1740.10">
    <property type="match status" value="1"/>
</dbReference>
<dbReference type="NCBIfam" id="TIGR02937">
    <property type="entry name" value="sigma70-ECF"/>
    <property type="match status" value="1"/>
</dbReference>
<dbReference type="EMBL" id="JACVFC010000002">
    <property type="protein sequence ID" value="MBC9931790.1"/>
    <property type="molecule type" value="Genomic_DNA"/>
</dbReference>
<evidence type="ECO:0000256" key="3">
    <source>
        <dbReference type="ARBA" id="ARBA00023163"/>
    </source>
</evidence>
<dbReference type="PANTHER" id="PTHR43133:SF46">
    <property type="entry name" value="RNA POLYMERASE SIGMA-70 FACTOR ECF SUBFAMILY"/>
    <property type="match status" value="1"/>
</dbReference>
<sequence>MTTYTDRELISELKAGSHHATVAIYRQYFPVIAAYVQQHGGHTADAEDVFQETMLVLVQKIQSPDFTLTASLKTYLYAIARNHWSKRLRDNRLLLPGEAALPEETGTPDFFPEQPAATQVQSWLERITVNCKRILKALFFYQQPMARLAAKMGWKNKHTADNQKYKCLQQLRKAAASPR</sequence>
<dbReference type="InterPro" id="IPR039425">
    <property type="entry name" value="RNA_pol_sigma-70-like"/>
</dbReference>
<keyword evidence="6" id="KW-1185">Reference proteome</keyword>
<dbReference type="SUPFAM" id="SSF88946">
    <property type="entry name" value="Sigma2 domain of RNA polymerase sigma factors"/>
    <property type="match status" value="1"/>
</dbReference>
<proteinExistence type="predicted"/>
<keyword evidence="1" id="KW-0805">Transcription regulation</keyword>
<comment type="caution">
    <text evidence="5">The sequence shown here is derived from an EMBL/GenBank/DDBJ whole genome shotgun (WGS) entry which is preliminary data.</text>
</comment>
<dbReference type="Proteomes" id="UP000659124">
    <property type="component" value="Unassembled WGS sequence"/>
</dbReference>
<dbReference type="InterPro" id="IPR007627">
    <property type="entry name" value="RNA_pol_sigma70_r2"/>
</dbReference>
<evidence type="ECO:0000313" key="6">
    <source>
        <dbReference type="Proteomes" id="UP000659124"/>
    </source>
</evidence>
<organism evidence="5 6">
    <name type="scientific">Chitinophaga qingshengii</name>
    <dbReference type="NCBI Taxonomy" id="1569794"/>
    <lineage>
        <taxon>Bacteria</taxon>
        <taxon>Pseudomonadati</taxon>
        <taxon>Bacteroidota</taxon>
        <taxon>Chitinophagia</taxon>
        <taxon>Chitinophagales</taxon>
        <taxon>Chitinophagaceae</taxon>
        <taxon>Chitinophaga</taxon>
    </lineage>
</organism>
<dbReference type="Pfam" id="PF04542">
    <property type="entry name" value="Sigma70_r2"/>
    <property type="match status" value="1"/>
</dbReference>
<evidence type="ECO:0000256" key="1">
    <source>
        <dbReference type="ARBA" id="ARBA00023015"/>
    </source>
</evidence>
<dbReference type="PANTHER" id="PTHR43133">
    <property type="entry name" value="RNA POLYMERASE ECF-TYPE SIGMA FACTO"/>
    <property type="match status" value="1"/>
</dbReference>
<name>A0ABR7TMS9_9BACT</name>
<dbReference type="InterPro" id="IPR014284">
    <property type="entry name" value="RNA_pol_sigma-70_dom"/>
</dbReference>
<dbReference type="RefSeq" id="WP_188088942.1">
    <property type="nucleotide sequence ID" value="NZ_JACVFC010000002.1"/>
</dbReference>
<keyword evidence="3" id="KW-0804">Transcription</keyword>